<evidence type="ECO:0000259" key="14">
    <source>
        <dbReference type="PROSITE" id="PS51203"/>
    </source>
</evidence>
<accession>A0A9W8LNM8</accession>
<evidence type="ECO:0000256" key="7">
    <source>
        <dbReference type="ARBA" id="ARBA00022989"/>
    </source>
</evidence>
<feature type="compositionally biased region" description="Acidic residues" evidence="13">
    <location>
        <begin position="432"/>
        <end position="442"/>
    </location>
</feature>
<evidence type="ECO:0000256" key="13">
    <source>
        <dbReference type="SAM" id="MobiDB-lite"/>
    </source>
</evidence>
<feature type="repeat" description="Solcar" evidence="11">
    <location>
        <begin position="8"/>
        <end position="81"/>
    </location>
</feature>
<gene>
    <name evidence="15" type="primary">PET8</name>
    <name evidence="15" type="ORF">H4R18_000086</name>
</gene>
<evidence type="ECO:0000256" key="11">
    <source>
        <dbReference type="PROSITE-ProRule" id="PRU00282"/>
    </source>
</evidence>
<dbReference type="GO" id="GO:0055085">
    <property type="term" value="P:transmembrane transport"/>
    <property type="evidence" value="ECO:0007669"/>
    <property type="project" value="InterPro"/>
</dbReference>
<dbReference type="FunFam" id="1.50.40.10:FF:000018">
    <property type="entry name" value="S-adenosylmethionine mitochondrial carrier protein-like"/>
    <property type="match status" value="1"/>
</dbReference>
<keyword evidence="9 11" id="KW-0472">Membrane</keyword>
<organism evidence="15 16">
    <name type="scientific">Coemansia javaensis</name>
    <dbReference type="NCBI Taxonomy" id="2761396"/>
    <lineage>
        <taxon>Eukaryota</taxon>
        <taxon>Fungi</taxon>
        <taxon>Fungi incertae sedis</taxon>
        <taxon>Zoopagomycota</taxon>
        <taxon>Kickxellomycotina</taxon>
        <taxon>Kickxellomycetes</taxon>
        <taxon>Kickxellales</taxon>
        <taxon>Kickxellaceae</taxon>
        <taxon>Coemansia</taxon>
    </lineage>
</organism>
<protein>
    <submittedName>
        <fullName evidence="15">S-adenosylmethionine transporter</fullName>
    </submittedName>
</protein>
<feature type="compositionally biased region" description="Basic and acidic residues" evidence="13">
    <location>
        <begin position="446"/>
        <end position="457"/>
    </location>
</feature>
<comment type="similarity">
    <text evidence="2 12">Belongs to the mitochondrial carrier (TC 2.A.29) family.</text>
</comment>
<dbReference type="PROSITE" id="PS50920">
    <property type="entry name" value="SOLCAR"/>
    <property type="match status" value="3"/>
</dbReference>
<dbReference type="OrthoDB" id="276989at2759"/>
<comment type="similarity">
    <text evidence="10">Belongs to the p23/wos2 family.</text>
</comment>
<dbReference type="InterPro" id="IPR018108">
    <property type="entry name" value="MCP_transmembrane"/>
</dbReference>
<dbReference type="SUPFAM" id="SSF103506">
    <property type="entry name" value="Mitochondrial carrier"/>
    <property type="match status" value="1"/>
</dbReference>
<evidence type="ECO:0000313" key="15">
    <source>
        <dbReference type="EMBL" id="KAJ2786239.1"/>
    </source>
</evidence>
<dbReference type="SUPFAM" id="SSF49764">
    <property type="entry name" value="HSP20-like chaperones"/>
    <property type="match status" value="1"/>
</dbReference>
<evidence type="ECO:0000256" key="1">
    <source>
        <dbReference type="ARBA" id="ARBA00004448"/>
    </source>
</evidence>
<feature type="compositionally biased region" description="Gly residues" evidence="13">
    <location>
        <begin position="403"/>
        <end position="415"/>
    </location>
</feature>
<reference evidence="15" key="1">
    <citation type="submission" date="2022-07" db="EMBL/GenBank/DDBJ databases">
        <title>Phylogenomic reconstructions and comparative analyses of Kickxellomycotina fungi.</title>
        <authorList>
            <person name="Reynolds N.K."/>
            <person name="Stajich J.E."/>
            <person name="Barry K."/>
            <person name="Grigoriev I.V."/>
            <person name="Crous P."/>
            <person name="Smith M.E."/>
        </authorList>
    </citation>
    <scope>NUCLEOTIDE SEQUENCE</scope>
    <source>
        <strain evidence="15">NBRC 105414</strain>
    </source>
</reference>
<dbReference type="InterPro" id="IPR002067">
    <property type="entry name" value="MCP"/>
</dbReference>
<dbReference type="InterPro" id="IPR008978">
    <property type="entry name" value="HSP20-like_chaperone"/>
</dbReference>
<dbReference type="Gene3D" id="1.50.40.10">
    <property type="entry name" value="Mitochondrial carrier domain"/>
    <property type="match status" value="1"/>
</dbReference>
<evidence type="ECO:0000256" key="3">
    <source>
        <dbReference type="ARBA" id="ARBA00022448"/>
    </source>
</evidence>
<feature type="domain" description="CS" evidence="14">
    <location>
        <begin position="278"/>
        <end position="364"/>
    </location>
</feature>
<evidence type="ECO:0000256" key="6">
    <source>
        <dbReference type="ARBA" id="ARBA00022792"/>
    </source>
</evidence>
<dbReference type="Proteomes" id="UP001140217">
    <property type="component" value="Unassembled WGS sequence"/>
</dbReference>
<keyword evidence="8" id="KW-0496">Mitochondrion</keyword>
<dbReference type="InterPro" id="IPR007052">
    <property type="entry name" value="CS_dom"/>
</dbReference>
<dbReference type="PROSITE" id="PS51203">
    <property type="entry name" value="CS"/>
    <property type="match status" value="1"/>
</dbReference>
<dbReference type="PANTHER" id="PTHR45667">
    <property type="entry name" value="S-ADENOSYLMETHIONINE MITOCHONDRIAL CARRIER PROTEIN"/>
    <property type="match status" value="1"/>
</dbReference>
<dbReference type="GO" id="GO:0005743">
    <property type="term" value="C:mitochondrial inner membrane"/>
    <property type="evidence" value="ECO:0007669"/>
    <property type="project" value="UniProtKB-SubCell"/>
</dbReference>
<evidence type="ECO:0000256" key="2">
    <source>
        <dbReference type="ARBA" id="ARBA00006375"/>
    </source>
</evidence>
<keyword evidence="4 11" id="KW-0812">Transmembrane</keyword>
<keyword evidence="3 12" id="KW-0813">Transport</keyword>
<feature type="repeat" description="Solcar" evidence="11">
    <location>
        <begin position="89"/>
        <end position="171"/>
    </location>
</feature>
<dbReference type="Pfam" id="PF04969">
    <property type="entry name" value="CS"/>
    <property type="match status" value="1"/>
</dbReference>
<dbReference type="PRINTS" id="PR00926">
    <property type="entry name" value="MITOCARRIER"/>
</dbReference>
<keyword evidence="7" id="KW-1133">Transmembrane helix</keyword>
<sequence>MPHETAGPSMAQCLAAGGIAGMAVDTALFPLDTIKTRLQARAGFLASGGFRGIYSGLSSAIVGSAPGAAVFFVTYEQTKAALAWLPEHQQPAAHMAAASLGEVAACLVRVPTEVVKQRLQANHHRSLPAAVRAIRAADGLRGFYRGYLTQVVREIPFTCIQFPIYESLKRWHARRQGRPVHSWEAALCGSFAGATAAAATTPLDVVKTRVMLSTTAAAASGATATAAAHGPAYVGVVATLARIVREEGARALFSGLVPRTLWISAGGFVFLGSYEKARRCPTVYWAQREGLVYLTIDLHDAQDAKITLAKDTIDFSNTTDGMPYAFHLDFFGAVNPDDAKKSATGRKTLLVINKAKDEWWPRLTKESPKPPFVKTDFDHWKEDDDSEDEAPAFPGMDFSSLGGMSGMGGMGGMGGMPDLSSLSGMDGMPDLGGDDSGDDDDAAAAAHKDGDKAPEAK</sequence>
<dbReference type="FunFam" id="2.60.40.790:FF:000013">
    <property type="entry name" value="Very-long-chain (3R)-3-hydroxyacyl-CoA dehydratase"/>
    <property type="match status" value="1"/>
</dbReference>
<evidence type="ECO:0000256" key="9">
    <source>
        <dbReference type="ARBA" id="ARBA00023136"/>
    </source>
</evidence>
<evidence type="ECO:0000256" key="4">
    <source>
        <dbReference type="ARBA" id="ARBA00022692"/>
    </source>
</evidence>
<name>A0A9W8LNM8_9FUNG</name>
<dbReference type="EMBL" id="JANBUL010000003">
    <property type="protein sequence ID" value="KAJ2786239.1"/>
    <property type="molecule type" value="Genomic_DNA"/>
</dbReference>
<comment type="caution">
    <text evidence="15">The sequence shown here is derived from an EMBL/GenBank/DDBJ whole genome shotgun (WGS) entry which is preliminary data.</text>
</comment>
<feature type="region of interest" description="Disordered" evidence="13">
    <location>
        <begin position="374"/>
        <end position="457"/>
    </location>
</feature>
<keyword evidence="6" id="KW-0999">Mitochondrion inner membrane</keyword>
<feature type="repeat" description="Solcar" evidence="11">
    <location>
        <begin position="184"/>
        <end position="280"/>
    </location>
</feature>
<dbReference type="Pfam" id="PF00153">
    <property type="entry name" value="Mito_carr"/>
    <property type="match status" value="3"/>
</dbReference>
<comment type="subcellular location">
    <subcellularLocation>
        <location evidence="1">Mitochondrion inner membrane</location>
        <topology evidence="1">Multi-pass membrane protein</topology>
    </subcellularLocation>
</comment>
<feature type="compositionally biased region" description="Low complexity" evidence="13">
    <location>
        <begin position="416"/>
        <end position="431"/>
    </location>
</feature>
<evidence type="ECO:0000256" key="8">
    <source>
        <dbReference type="ARBA" id="ARBA00023128"/>
    </source>
</evidence>
<keyword evidence="16" id="KW-1185">Reference proteome</keyword>
<dbReference type="InterPro" id="IPR023395">
    <property type="entry name" value="MCP_dom_sf"/>
</dbReference>
<evidence type="ECO:0000256" key="10">
    <source>
        <dbReference type="ARBA" id="ARBA00025733"/>
    </source>
</evidence>
<keyword evidence="5" id="KW-0677">Repeat</keyword>
<evidence type="ECO:0000256" key="5">
    <source>
        <dbReference type="ARBA" id="ARBA00022737"/>
    </source>
</evidence>
<dbReference type="Gene3D" id="2.60.40.790">
    <property type="match status" value="1"/>
</dbReference>
<evidence type="ECO:0000256" key="12">
    <source>
        <dbReference type="RuleBase" id="RU000488"/>
    </source>
</evidence>
<proteinExistence type="inferred from homology"/>
<dbReference type="AlphaFoldDB" id="A0A9W8LNM8"/>
<evidence type="ECO:0000313" key="16">
    <source>
        <dbReference type="Proteomes" id="UP001140217"/>
    </source>
</evidence>
<dbReference type="CDD" id="cd06465">
    <property type="entry name" value="p23_hB-ind1_like"/>
    <property type="match status" value="1"/>
</dbReference>